<gene>
    <name evidence="1" type="ORF">O181_033768</name>
</gene>
<reference evidence="1" key="1">
    <citation type="submission" date="2021-03" db="EMBL/GenBank/DDBJ databases">
        <title>Draft genome sequence of rust myrtle Austropuccinia psidii MF-1, a brazilian biotype.</title>
        <authorList>
            <person name="Quecine M.C."/>
            <person name="Pachon D.M.R."/>
            <person name="Bonatelli M.L."/>
            <person name="Correr F.H."/>
            <person name="Franceschini L.M."/>
            <person name="Leite T.F."/>
            <person name="Margarido G.R.A."/>
            <person name="Almeida C.A."/>
            <person name="Ferrarezi J.A."/>
            <person name="Labate C.A."/>
        </authorList>
    </citation>
    <scope>NUCLEOTIDE SEQUENCE</scope>
    <source>
        <strain evidence="1">MF-1</strain>
    </source>
</reference>
<organism evidence="1 2">
    <name type="scientific">Austropuccinia psidii MF-1</name>
    <dbReference type="NCBI Taxonomy" id="1389203"/>
    <lineage>
        <taxon>Eukaryota</taxon>
        <taxon>Fungi</taxon>
        <taxon>Dikarya</taxon>
        <taxon>Basidiomycota</taxon>
        <taxon>Pucciniomycotina</taxon>
        <taxon>Pucciniomycetes</taxon>
        <taxon>Pucciniales</taxon>
        <taxon>Sphaerophragmiaceae</taxon>
        <taxon>Austropuccinia</taxon>
    </lineage>
</organism>
<accession>A0A9Q3D456</accession>
<dbReference type="EMBL" id="AVOT02012381">
    <property type="protein sequence ID" value="MBW0494053.1"/>
    <property type="molecule type" value="Genomic_DNA"/>
</dbReference>
<protein>
    <submittedName>
        <fullName evidence="1">Uncharacterized protein</fullName>
    </submittedName>
</protein>
<evidence type="ECO:0000313" key="2">
    <source>
        <dbReference type="Proteomes" id="UP000765509"/>
    </source>
</evidence>
<comment type="caution">
    <text evidence="1">The sequence shown here is derived from an EMBL/GenBank/DDBJ whole genome shotgun (WGS) entry which is preliminary data.</text>
</comment>
<dbReference type="Proteomes" id="UP000765509">
    <property type="component" value="Unassembled WGS sequence"/>
</dbReference>
<sequence length="96" mass="11099">MKTPNRHLLRWQIGIQEHRNKRNIFNTDGNINQTADGLSIWSLPNNIENSSYVPEEASPQIPIAGSSVTDLNTTFFEELRNSYTPNWKYEQIPRAL</sequence>
<proteinExistence type="predicted"/>
<keyword evidence="2" id="KW-1185">Reference proteome</keyword>
<name>A0A9Q3D456_9BASI</name>
<evidence type="ECO:0000313" key="1">
    <source>
        <dbReference type="EMBL" id="MBW0494053.1"/>
    </source>
</evidence>
<dbReference type="OrthoDB" id="2507171at2759"/>
<dbReference type="AlphaFoldDB" id="A0A9Q3D456"/>